<dbReference type="SMART" id="SM00326">
    <property type="entry name" value="SH3"/>
    <property type="match status" value="1"/>
</dbReference>
<dbReference type="PROSITE" id="PS50002">
    <property type="entry name" value="SH3"/>
    <property type="match status" value="1"/>
</dbReference>
<organism evidence="8 9">
    <name type="scientific">Furculomyces boomerangus</name>
    <dbReference type="NCBI Taxonomy" id="61424"/>
    <lineage>
        <taxon>Eukaryota</taxon>
        <taxon>Fungi</taxon>
        <taxon>Fungi incertae sedis</taxon>
        <taxon>Zoopagomycota</taxon>
        <taxon>Kickxellomycotina</taxon>
        <taxon>Harpellomycetes</taxon>
        <taxon>Harpellales</taxon>
        <taxon>Harpellaceae</taxon>
        <taxon>Furculomyces</taxon>
    </lineage>
</organism>
<feature type="region of interest" description="Disordered" evidence="6">
    <location>
        <begin position="293"/>
        <end position="331"/>
    </location>
</feature>
<feature type="domain" description="SH3" evidence="7">
    <location>
        <begin position="546"/>
        <end position="613"/>
    </location>
</feature>
<name>A0A2T9Z3W5_9FUNG</name>
<feature type="compositionally biased region" description="Basic residues" evidence="6">
    <location>
        <begin position="306"/>
        <end position="317"/>
    </location>
</feature>
<dbReference type="CDD" id="cd00174">
    <property type="entry name" value="SH3"/>
    <property type="match status" value="1"/>
</dbReference>
<dbReference type="InterPro" id="IPR027267">
    <property type="entry name" value="AH/BAR_dom_sf"/>
</dbReference>
<reference evidence="8 9" key="1">
    <citation type="journal article" date="2018" name="MBio">
        <title>Comparative Genomics Reveals the Core Gene Toolbox for the Fungus-Insect Symbiosis.</title>
        <authorList>
            <person name="Wang Y."/>
            <person name="Stata M."/>
            <person name="Wang W."/>
            <person name="Stajich J.E."/>
            <person name="White M.M."/>
            <person name="Moncalvo J.M."/>
        </authorList>
    </citation>
    <scope>NUCLEOTIDE SEQUENCE [LARGE SCALE GENOMIC DNA]</scope>
    <source>
        <strain evidence="8 9">AUS-77-4</strain>
    </source>
</reference>
<evidence type="ECO:0000256" key="4">
    <source>
        <dbReference type="ARBA" id="ARBA00022553"/>
    </source>
</evidence>
<evidence type="ECO:0000313" key="8">
    <source>
        <dbReference type="EMBL" id="PVU99272.1"/>
    </source>
</evidence>
<evidence type="ECO:0000313" key="9">
    <source>
        <dbReference type="Proteomes" id="UP000245699"/>
    </source>
</evidence>
<accession>A0A2T9Z3W5</accession>
<dbReference type="SUPFAM" id="SSF103657">
    <property type="entry name" value="BAR/IMD domain-like"/>
    <property type="match status" value="1"/>
</dbReference>
<keyword evidence="2 5" id="KW-0728">SH3 domain</keyword>
<dbReference type="Proteomes" id="UP000245699">
    <property type="component" value="Unassembled WGS sequence"/>
</dbReference>
<evidence type="ECO:0000256" key="6">
    <source>
        <dbReference type="SAM" id="MobiDB-lite"/>
    </source>
</evidence>
<dbReference type="EMBL" id="MBFT01000046">
    <property type="protein sequence ID" value="PVU99272.1"/>
    <property type="molecule type" value="Genomic_DNA"/>
</dbReference>
<dbReference type="GO" id="GO:0007010">
    <property type="term" value="P:cytoskeleton organization"/>
    <property type="evidence" value="ECO:0007669"/>
    <property type="project" value="TreeGrafter"/>
</dbReference>
<dbReference type="GO" id="GO:0005886">
    <property type="term" value="C:plasma membrane"/>
    <property type="evidence" value="ECO:0007669"/>
    <property type="project" value="TreeGrafter"/>
</dbReference>
<sequence length="618" mass="70480">MYYTRFKESLKEKIKEPFEINIFGLESDSNKGLVDNSSKIISNARFSTTLWSEETKNIKVLFKRAENSKNTCKSLCHILTILSKGERVLGAKKLAISKIKLDHEEVGSFKTSIETFKQNIENTGNQQTNYGASIKVELVVPLTNLIKEYNSTTKLYKREIAKSIRKQSLIKKEILKILSKKQKAQELVDIQGKNGYRIELYNVLGYELVGLEERRQEIMEEWEELWKRTCDTFQVLEESRMELIRNMLSKYSHLTTNFCIGVDNGMEKFVSVLENQNVRKDIEKIIDSCNGGSTRIPSSKGTTTKSTKKPVNHRKKIGGLFPKRNASHGKKTIPQSNFKVWTKNNKKDSENTLSNDTADQYNNQKVIENGAEQTGHYTNNLNSKHNDYARFPVYNTRSTSNSNFKINSYYNRAANEQKSNIVNVSDTINETKNIVQMPMPKIDTEPYHNFKKGEYVDQNQNKPESSATPTLQKKRLVVKNFKNLPPLTLYNTPPNYVLGNSPALFYSNDKSAAGSPHPKQNYAKNSLISNMSSIPESDIGLNNPNVPVMYVQALYDYDAEADEEITLVENCIVAVYMKRPDGWWEGQVVGYGVDKTKSKVGLFPSNFTKVLPDYQPTD</sequence>
<comment type="caution">
    <text evidence="8">The sequence shown here is derived from an EMBL/GenBank/DDBJ whole genome shotgun (WGS) entry which is preliminary data.</text>
</comment>
<dbReference type="Gene3D" id="2.30.30.40">
    <property type="entry name" value="SH3 Domains"/>
    <property type="match status" value="1"/>
</dbReference>
<dbReference type="SUPFAM" id="SSF50044">
    <property type="entry name" value="SH3-domain"/>
    <property type="match status" value="1"/>
</dbReference>
<dbReference type="STRING" id="61424.A0A2T9Z3W5"/>
<evidence type="ECO:0000259" key="7">
    <source>
        <dbReference type="PROSITE" id="PS50002"/>
    </source>
</evidence>
<dbReference type="GO" id="GO:0005737">
    <property type="term" value="C:cytoplasm"/>
    <property type="evidence" value="ECO:0007669"/>
    <property type="project" value="TreeGrafter"/>
</dbReference>
<evidence type="ECO:0000256" key="2">
    <source>
        <dbReference type="ARBA" id="ARBA00022443"/>
    </source>
</evidence>
<protein>
    <recommendedName>
        <fullName evidence="7">SH3 domain-containing protein</fullName>
    </recommendedName>
</protein>
<dbReference type="PANTHER" id="PTHR23065">
    <property type="entry name" value="PROLINE-SERINE-THREONINE PHOSPHATASE INTERACTING PROTEIN 1"/>
    <property type="match status" value="1"/>
</dbReference>
<comment type="subcellular location">
    <subcellularLocation>
        <location evidence="1">Cytoplasm</location>
    </subcellularLocation>
</comment>
<dbReference type="OrthoDB" id="5971719at2759"/>
<keyword evidence="9" id="KW-1185">Reference proteome</keyword>
<gene>
    <name evidence="8" type="ORF">BB559_000857</name>
</gene>
<keyword evidence="4" id="KW-0597">Phosphoprotein</keyword>
<evidence type="ECO:0000256" key="5">
    <source>
        <dbReference type="PROSITE-ProRule" id="PRU00192"/>
    </source>
</evidence>
<evidence type="ECO:0000256" key="1">
    <source>
        <dbReference type="ARBA" id="ARBA00004496"/>
    </source>
</evidence>
<dbReference type="Gene3D" id="1.20.1270.60">
    <property type="entry name" value="Arfaptin homology (AH) domain/BAR domain"/>
    <property type="match status" value="1"/>
</dbReference>
<evidence type="ECO:0000256" key="3">
    <source>
        <dbReference type="ARBA" id="ARBA00022490"/>
    </source>
</evidence>
<dbReference type="InterPro" id="IPR036028">
    <property type="entry name" value="SH3-like_dom_sf"/>
</dbReference>
<proteinExistence type="predicted"/>
<dbReference type="GO" id="GO:0032153">
    <property type="term" value="C:cell division site"/>
    <property type="evidence" value="ECO:0007669"/>
    <property type="project" value="TreeGrafter"/>
</dbReference>
<keyword evidence="3" id="KW-0963">Cytoplasm</keyword>
<dbReference type="GO" id="GO:0043226">
    <property type="term" value="C:organelle"/>
    <property type="evidence" value="ECO:0007669"/>
    <property type="project" value="UniProtKB-ARBA"/>
</dbReference>
<dbReference type="PANTHER" id="PTHR23065:SF7">
    <property type="entry name" value="NOSTRIN, ISOFORM H"/>
    <property type="match status" value="1"/>
</dbReference>
<dbReference type="Pfam" id="PF00018">
    <property type="entry name" value="SH3_1"/>
    <property type="match status" value="1"/>
</dbReference>
<dbReference type="AlphaFoldDB" id="A0A2T9Z3W5"/>
<dbReference type="InterPro" id="IPR001452">
    <property type="entry name" value="SH3_domain"/>
</dbReference>